<keyword evidence="3" id="KW-0472">Membrane</keyword>
<feature type="compositionally biased region" description="Basic and acidic residues" evidence="2">
    <location>
        <begin position="24"/>
        <end position="33"/>
    </location>
</feature>
<evidence type="ECO:0000256" key="3">
    <source>
        <dbReference type="SAM" id="Phobius"/>
    </source>
</evidence>
<accession>A0A3E3DVU2</accession>
<keyword evidence="3" id="KW-0812">Transmembrane</keyword>
<feature type="compositionally biased region" description="Basic residues" evidence="2">
    <location>
        <begin position="74"/>
        <end position="89"/>
    </location>
</feature>
<keyword evidence="3" id="KW-1133">Transmembrane helix</keyword>
<dbReference type="NCBIfam" id="TIGR00350">
    <property type="entry name" value="lytR_cpsA_psr"/>
    <property type="match status" value="1"/>
</dbReference>
<dbReference type="EMBL" id="QUSM01000007">
    <property type="protein sequence ID" value="RGD73216.1"/>
    <property type="molecule type" value="Genomic_DNA"/>
</dbReference>
<evidence type="ECO:0000256" key="2">
    <source>
        <dbReference type="SAM" id="MobiDB-lite"/>
    </source>
</evidence>
<dbReference type="Proteomes" id="UP000261212">
    <property type="component" value="Unassembled WGS sequence"/>
</dbReference>
<dbReference type="Gene3D" id="3.40.630.190">
    <property type="entry name" value="LCP protein"/>
    <property type="match status" value="1"/>
</dbReference>
<proteinExistence type="inferred from homology"/>
<comment type="similarity">
    <text evidence="1">Belongs to the LytR/CpsA/Psr (LCP) family.</text>
</comment>
<protein>
    <recommendedName>
        <fullName evidence="4">Cell envelope-related transcriptional attenuator domain-containing protein</fullName>
    </recommendedName>
</protein>
<reference evidence="5 6" key="1">
    <citation type="submission" date="2018-08" db="EMBL/GenBank/DDBJ databases">
        <title>A genome reference for cultivated species of the human gut microbiota.</title>
        <authorList>
            <person name="Zou Y."/>
            <person name="Xue W."/>
            <person name="Luo G."/>
        </authorList>
    </citation>
    <scope>NUCLEOTIDE SEQUENCE [LARGE SCALE GENOMIC DNA]</scope>
    <source>
        <strain evidence="5 6">AM25-6</strain>
    </source>
</reference>
<evidence type="ECO:0000313" key="6">
    <source>
        <dbReference type="Proteomes" id="UP000261212"/>
    </source>
</evidence>
<dbReference type="InterPro" id="IPR050922">
    <property type="entry name" value="LytR/CpsA/Psr_CW_biosynth"/>
</dbReference>
<feature type="domain" description="Cell envelope-related transcriptional attenuator" evidence="4">
    <location>
        <begin position="168"/>
        <end position="331"/>
    </location>
</feature>
<dbReference type="PANTHER" id="PTHR33392:SF6">
    <property type="entry name" value="POLYISOPRENYL-TEICHOIC ACID--PEPTIDOGLYCAN TEICHOIC ACID TRANSFERASE TAGU"/>
    <property type="match status" value="1"/>
</dbReference>
<gene>
    <name evidence="5" type="ORF">DW687_10765</name>
</gene>
<feature type="region of interest" description="Disordered" evidence="2">
    <location>
        <begin position="24"/>
        <end position="89"/>
    </location>
</feature>
<sequence length="447" mass="50872">MGKIVVRRADGEVIKIDENEALGELRKIRDKEKRNRRKPSRRPKGKRPSNNNGPKRPSNNRDPRDPRREEPVKMSKRPKGKRKKPQKPWKKRIKKIAVFILVFLIAASAFAYYQVNQIFAKMNTVDFPKGDSELGISSYVNDYYRKENKYIKNYALFGVDSRGKENGRTDSLMVCSVNSKTGEITLTSILRDSYIKIAQVGDEDYGFDKINAAHSFGGPIMTVKTLNENFDLNIHDYAEVNFKAVADIVDALGGITVNVKEDEIDNLNKYIRENNRLLKGAKSKELTKAGNQNLDGKQALSYCRIRYAGNGDYQRTARQRIVLGKIYSKLKSSSLLTQKKALESVLPYITTSMSSNDMWPIIMAYLKGDGGPKSKSLTKNDLMKSGTINGGWCLIFDTLKENVQYLHKIIYGTDYTVSPTVEQRNTEYENKTLYTTKYAIDSKVYTK</sequence>
<evidence type="ECO:0000313" key="5">
    <source>
        <dbReference type="EMBL" id="RGD73216.1"/>
    </source>
</evidence>
<dbReference type="RefSeq" id="WP_117532724.1">
    <property type="nucleotide sequence ID" value="NZ_CP176644.1"/>
</dbReference>
<organism evidence="5 6">
    <name type="scientific">Anaerofustis stercorihominis</name>
    <dbReference type="NCBI Taxonomy" id="214853"/>
    <lineage>
        <taxon>Bacteria</taxon>
        <taxon>Bacillati</taxon>
        <taxon>Bacillota</taxon>
        <taxon>Clostridia</taxon>
        <taxon>Eubacteriales</taxon>
        <taxon>Eubacteriaceae</taxon>
        <taxon>Anaerofustis</taxon>
    </lineage>
</organism>
<dbReference type="InterPro" id="IPR004474">
    <property type="entry name" value="LytR_CpsA_psr"/>
</dbReference>
<evidence type="ECO:0000259" key="4">
    <source>
        <dbReference type="Pfam" id="PF03816"/>
    </source>
</evidence>
<evidence type="ECO:0000256" key="1">
    <source>
        <dbReference type="ARBA" id="ARBA00006068"/>
    </source>
</evidence>
<dbReference type="Pfam" id="PF03816">
    <property type="entry name" value="LytR_cpsA_psr"/>
    <property type="match status" value="1"/>
</dbReference>
<comment type="caution">
    <text evidence="5">The sequence shown here is derived from an EMBL/GenBank/DDBJ whole genome shotgun (WGS) entry which is preliminary data.</text>
</comment>
<feature type="transmembrane region" description="Helical" evidence="3">
    <location>
        <begin position="96"/>
        <end position="115"/>
    </location>
</feature>
<feature type="compositionally biased region" description="Basic residues" evidence="2">
    <location>
        <begin position="34"/>
        <end position="47"/>
    </location>
</feature>
<dbReference type="AlphaFoldDB" id="A0A3E3DVU2"/>
<name>A0A3E3DVU2_9FIRM</name>
<dbReference type="PANTHER" id="PTHR33392">
    <property type="entry name" value="POLYISOPRENYL-TEICHOIC ACID--PEPTIDOGLYCAN TEICHOIC ACID TRANSFERASE TAGU"/>
    <property type="match status" value="1"/>
</dbReference>
<feature type="compositionally biased region" description="Basic and acidic residues" evidence="2">
    <location>
        <begin position="59"/>
        <end position="73"/>
    </location>
</feature>